<gene>
    <name evidence="2" type="ORF">CYNAS_LOCUS21844</name>
</gene>
<dbReference type="AlphaFoldDB" id="A0AA36MER9"/>
<dbReference type="InterPro" id="IPR043504">
    <property type="entry name" value="Peptidase_S1_PA_chymotrypsin"/>
</dbReference>
<dbReference type="SUPFAM" id="SSF50494">
    <property type="entry name" value="Trypsin-like serine proteases"/>
    <property type="match status" value="1"/>
</dbReference>
<name>A0AA36MER9_CYLNA</name>
<organism evidence="2 3">
    <name type="scientific">Cylicocyclus nassatus</name>
    <name type="common">Nematode worm</name>
    <dbReference type="NCBI Taxonomy" id="53992"/>
    <lineage>
        <taxon>Eukaryota</taxon>
        <taxon>Metazoa</taxon>
        <taxon>Ecdysozoa</taxon>
        <taxon>Nematoda</taxon>
        <taxon>Chromadorea</taxon>
        <taxon>Rhabditida</taxon>
        <taxon>Rhabditina</taxon>
        <taxon>Rhabditomorpha</taxon>
        <taxon>Strongyloidea</taxon>
        <taxon>Strongylidae</taxon>
        <taxon>Cylicocyclus</taxon>
    </lineage>
</organism>
<evidence type="ECO:0000313" key="3">
    <source>
        <dbReference type="Proteomes" id="UP001176961"/>
    </source>
</evidence>
<accession>A0AA36MER9</accession>
<dbReference type="Gene3D" id="2.40.10.10">
    <property type="entry name" value="Trypsin-like serine proteases"/>
    <property type="match status" value="1"/>
</dbReference>
<feature type="domain" description="Peptidase S1" evidence="1">
    <location>
        <begin position="40"/>
        <end position="106"/>
    </location>
</feature>
<dbReference type="InterPro" id="IPR009003">
    <property type="entry name" value="Peptidase_S1_PA"/>
</dbReference>
<evidence type="ECO:0000313" key="2">
    <source>
        <dbReference type="EMBL" id="CAJ0609861.1"/>
    </source>
</evidence>
<dbReference type="GO" id="GO:0004252">
    <property type="term" value="F:serine-type endopeptidase activity"/>
    <property type="evidence" value="ECO:0007669"/>
    <property type="project" value="InterPro"/>
</dbReference>
<dbReference type="Proteomes" id="UP001176961">
    <property type="component" value="Unassembled WGS sequence"/>
</dbReference>
<dbReference type="InterPro" id="IPR001254">
    <property type="entry name" value="Trypsin_dom"/>
</dbReference>
<sequence length="126" mass="14156">MPDFRYAPQYFRASSPITFDNPIGDNSHGQQVVTLRYDAVDQFLHQIRTKTFAKGTCGDSGGPLLQMDEDGRHILVGICSSGDSCNQHSKNMLNYFTDVRANLDWICKHSGVCPVEESAYKQPRKL</sequence>
<reference evidence="2" key="1">
    <citation type="submission" date="2023-07" db="EMBL/GenBank/DDBJ databases">
        <authorList>
            <consortium name="CYATHOMIX"/>
        </authorList>
    </citation>
    <scope>NUCLEOTIDE SEQUENCE</scope>
    <source>
        <strain evidence="2">N/A</strain>
    </source>
</reference>
<comment type="caution">
    <text evidence="2">The sequence shown here is derived from an EMBL/GenBank/DDBJ whole genome shotgun (WGS) entry which is preliminary data.</text>
</comment>
<dbReference type="Pfam" id="PF00089">
    <property type="entry name" value="Trypsin"/>
    <property type="match status" value="1"/>
</dbReference>
<keyword evidence="3" id="KW-1185">Reference proteome</keyword>
<dbReference type="EMBL" id="CATQJL010000326">
    <property type="protein sequence ID" value="CAJ0609861.1"/>
    <property type="molecule type" value="Genomic_DNA"/>
</dbReference>
<evidence type="ECO:0000259" key="1">
    <source>
        <dbReference type="Pfam" id="PF00089"/>
    </source>
</evidence>
<protein>
    <recommendedName>
        <fullName evidence="1">Peptidase S1 domain-containing protein</fullName>
    </recommendedName>
</protein>
<dbReference type="GO" id="GO:0006508">
    <property type="term" value="P:proteolysis"/>
    <property type="evidence" value="ECO:0007669"/>
    <property type="project" value="InterPro"/>
</dbReference>
<proteinExistence type="predicted"/>